<dbReference type="OrthoDB" id="9808041at2"/>
<evidence type="ECO:0000256" key="2">
    <source>
        <dbReference type="ARBA" id="ARBA00005051"/>
    </source>
</evidence>
<comment type="pathway">
    <text evidence="2">Cofactor biosynthesis; tetrahydrofolate biosynthesis; 2-amino-4-hydroxy-6-hydroxymethyl-7,8-dihydropteridine diphosphate from 7,8-dihydroneopterin triphosphate: step 4/4.</text>
</comment>
<gene>
    <name evidence="10" type="ORF">DCMF_21870</name>
</gene>
<dbReference type="EMBL" id="CP017634">
    <property type="protein sequence ID" value="ATW27055.1"/>
    <property type="molecule type" value="Genomic_DNA"/>
</dbReference>
<evidence type="ECO:0000256" key="6">
    <source>
        <dbReference type="ARBA" id="ARBA00022777"/>
    </source>
</evidence>
<accession>A0A3G1KXW5</accession>
<evidence type="ECO:0000256" key="5">
    <source>
        <dbReference type="ARBA" id="ARBA00022741"/>
    </source>
</evidence>
<dbReference type="RefSeq" id="WP_148136391.1">
    <property type="nucleotide sequence ID" value="NZ_CP017634.1"/>
</dbReference>
<dbReference type="PROSITE" id="PS00794">
    <property type="entry name" value="HPPK"/>
    <property type="match status" value="1"/>
</dbReference>
<dbReference type="UniPathway" id="UPA00077">
    <property type="reaction ID" value="UER00155"/>
</dbReference>
<dbReference type="AlphaFoldDB" id="A0A3G1KXW5"/>
<evidence type="ECO:0000256" key="7">
    <source>
        <dbReference type="ARBA" id="ARBA00022840"/>
    </source>
</evidence>
<dbReference type="KEGG" id="fwa:DCMF_21870"/>
<dbReference type="PANTHER" id="PTHR43071:SF1">
    <property type="entry name" value="2-AMINO-4-HYDROXY-6-HYDROXYMETHYLDIHYDROPTERIDINE PYROPHOSPHOKINASE"/>
    <property type="match status" value="1"/>
</dbReference>
<evidence type="ECO:0000256" key="8">
    <source>
        <dbReference type="ARBA" id="ARBA00022909"/>
    </source>
</evidence>
<dbReference type="PANTHER" id="PTHR43071">
    <property type="entry name" value="2-AMINO-4-HYDROXY-6-HYDROXYMETHYLDIHYDROPTERIDINE PYROPHOSPHOKINASE"/>
    <property type="match status" value="1"/>
</dbReference>
<dbReference type="GO" id="GO:0016301">
    <property type="term" value="F:kinase activity"/>
    <property type="evidence" value="ECO:0007669"/>
    <property type="project" value="UniProtKB-KW"/>
</dbReference>
<reference evidence="10 11" key="1">
    <citation type="submission" date="2016-10" db="EMBL/GenBank/DDBJ databases">
        <title>Complete Genome Sequence of Peptococcaceae strain DCMF.</title>
        <authorList>
            <person name="Edwards R.J."/>
            <person name="Holland S.I."/>
            <person name="Deshpande N.P."/>
            <person name="Wong Y.K."/>
            <person name="Ertan H."/>
            <person name="Manefield M."/>
            <person name="Russell T.L."/>
            <person name="Lee M.J."/>
        </authorList>
    </citation>
    <scope>NUCLEOTIDE SEQUENCE [LARGE SCALE GENOMIC DNA]</scope>
    <source>
        <strain evidence="10 11">DCMF</strain>
    </source>
</reference>
<protein>
    <recommendedName>
        <fullName evidence="3">2-amino-4-hydroxy-6-hydroxymethyldihydropteridine diphosphokinase</fullName>
        <ecNumber evidence="3">2.7.6.3</ecNumber>
    </recommendedName>
</protein>
<evidence type="ECO:0000256" key="1">
    <source>
        <dbReference type="ARBA" id="ARBA00000198"/>
    </source>
</evidence>
<dbReference type="CDD" id="cd00483">
    <property type="entry name" value="HPPK"/>
    <property type="match status" value="1"/>
</dbReference>
<dbReference type="InterPro" id="IPR035907">
    <property type="entry name" value="Hppk_sf"/>
</dbReference>
<dbReference type="Gene3D" id="3.30.70.560">
    <property type="entry name" value="7,8-Dihydro-6-hydroxymethylpterin-pyrophosphokinase HPPK"/>
    <property type="match status" value="1"/>
</dbReference>
<name>A0A3G1KXW5_FORW1</name>
<dbReference type="Proteomes" id="UP000323521">
    <property type="component" value="Chromosome"/>
</dbReference>
<evidence type="ECO:0000256" key="3">
    <source>
        <dbReference type="ARBA" id="ARBA00013253"/>
    </source>
</evidence>
<dbReference type="GO" id="GO:0046656">
    <property type="term" value="P:folic acid biosynthetic process"/>
    <property type="evidence" value="ECO:0007669"/>
    <property type="project" value="UniProtKB-KW"/>
</dbReference>
<dbReference type="Pfam" id="PF01288">
    <property type="entry name" value="HPPK"/>
    <property type="match status" value="1"/>
</dbReference>
<evidence type="ECO:0000256" key="4">
    <source>
        <dbReference type="ARBA" id="ARBA00022679"/>
    </source>
</evidence>
<dbReference type="EC" id="2.7.6.3" evidence="3"/>
<evidence type="ECO:0000313" key="11">
    <source>
        <dbReference type="Proteomes" id="UP000323521"/>
    </source>
</evidence>
<keyword evidence="11" id="KW-1185">Reference proteome</keyword>
<organism evidence="10 11">
    <name type="scientific">Formimonas warabiya</name>
    <dbReference type="NCBI Taxonomy" id="1761012"/>
    <lineage>
        <taxon>Bacteria</taxon>
        <taxon>Bacillati</taxon>
        <taxon>Bacillota</taxon>
        <taxon>Clostridia</taxon>
        <taxon>Eubacteriales</taxon>
        <taxon>Peptococcaceae</taxon>
        <taxon>Candidatus Formimonas</taxon>
    </lineage>
</organism>
<proteinExistence type="predicted"/>
<dbReference type="GO" id="GO:0005524">
    <property type="term" value="F:ATP binding"/>
    <property type="evidence" value="ECO:0007669"/>
    <property type="project" value="UniProtKB-KW"/>
</dbReference>
<sequence length="167" mass="19061">MHANSAYLSLGSNLGDKEAYLKKALVYLDEVPEIRVAQKSSLYQTDPVGYTEQDFFLNAVVRVETTLNPDELLKNTQEIENRLGRKRTIHWGPRTMDIDILLFNEEKVSKPDLVIPHAEMLHRRFVLVPLAELDRQILIPGFGQAGKALEDCPDGERVFLVKTAEQW</sequence>
<dbReference type="GO" id="GO:0046654">
    <property type="term" value="P:tetrahydrofolate biosynthetic process"/>
    <property type="evidence" value="ECO:0007669"/>
    <property type="project" value="UniProtKB-UniPathway"/>
</dbReference>
<evidence type="ECO:0000259" key="9">
    <source>
        <dbReference type="PROSITE" id="PS00794"/>
    </source>
</evidence>
<evidence type="ECO:0000313" key="10">
    <source>
        <dbReference type="EMBL" id="ATW27055.1"/>
    </source>
</evidence>
<keyword evidence="4" id="KW-0808">Transferase</keyword>
<dbReference type="SUPFAM" id="SSF55083">
    <property type="entry name" value="6-hydroxymethyl-7,8-dihydropterin pyrophosphokinase, HPPK"/>
    <property type="match status" value="1"/>
</dbReference>
<keyword evidence="5" id="KW-0547">Nucleotide-binding</keyword>
<dbReference type="InterPro" id="IPR000550">
    <property type="entry name" value="Hppk"/>
</dbReference>
<comment type="catalytic activity">
    <reaction evidence="1">
        <text>6-hydroxymethyl-7,8-dihydropterin + ATP = (7,8-dihydropterin-6-yl)methyl diphosphate + AMP + H(+)</text>
        <dbReference type="Rhea" id="RHEA:11412"/>
        <dbReference type="ChEBI" id="CHEBI:15378"/>
        <dbReference type="ChEBI" id="CHEBI:30616"/>
        <dbReference type="ChEBI" id="CHEBI:44841"/>
        <dbReference type="ChEBI" id="CHEBI:72950"/>
        <dbReference type="ChEBI" id="CHEBI:456215"/>
        <dbReference type="EC" id="2.7.6.3"/>
    </reaction>
</comment>
<keyword evidence="8" id="KW-0289">Folate biosynthesis</keyword>
<dbReference type="GO" id="GO:0003848">
    <property type="term" value="F:2-amino-4-hydroxy-6-hydroxymethyldihydropteridine diphosphokinase activity"/>
    <property type="evidence" value="ECO:0007669"/>
    <property type="project" value="UniProtKB-EC"/>
</dbReference>
<keyword evidence="6 10" id="KW-0418">Kinase</keyword>
<dbReference type="NCBIfam" id="TIGR01498">
    <property type="entry name" value="folK"/>
    <property type="match status" value="1"/>
</dbReference>
<keyword evidence="7" id="KW-0067">ATP-binding</keyword>
<feature type="domain" description="7,8-dihydro-6-hydroxymethylpterin-pyrophosphokinase" evidence="9">
    <location>
        <begin position="90"/>
        <end position="101"/>
    </location>
</feature>